<comment type="pathway">
    <text evidence="2 12">Amino-acid biosynthesis; L-lysine biosynthesis via DAP pathway; (S)-tetrahydrodipicolinate from L-aspartate: step 3/4.</text>
</comment>
<feature type="site" description="Part of a proton relay during catalysis" evidence="12">
    <location>
        <position position="109"/>
    </location>
</feature>
<comment type="caution">
    <text evidence="12">Was originally thought to be a dihydrodipicolinate synthase (DHDPS), catalyzing the condensation of (S)-aspartate-beta-semialdehyde [(S)-ASA] and pyruvate to dihydrodipicolinate (DHDP). However, it was shown in E.coli that the product of the enzymatic reaction is not dihydrodipicolinate but in fact (4S)-4-hydroxy-2,3,4,5-tetrahydro-(2S)-dipicolinic acid (HTPA), and that the consecutive dehydration reaction leading to DHDP is not spontaneous but catalyzed by DapB.</text>
</comment>
<evidence type="ECO:0000256" key="2">
    <source>
        <dbReference type="ARBA" id="ARBA00005120"/>
    </source>
</evidence>
<evidence type="ECO:0000256" key="14">
    <source>
        <dbReference type="PIRSR" id="PIRSR001365-1"/>
    </source>
</evidence>
<dbReference type="PRINTS" id="PR00146">
    <property type="entry name" value="DHPICSNTHASE"/>
</dbReference>
<gene>
    <name evidence="12" type="primary">dapA</name>
    <name evidence="16" type="ORF">DHW03_16855</name>
</gene>
<dbReference type="InterPro" id="IPR002220">
    <property type="entry name" value="DapA-like"/>
</dbReference>
<evidence type="ECO:0000256" key="1">
    <source>
        <dbReference type="ARBA" id="ARBA00003294"/>
    </source>
</evidence>
<proteinExistence type="inferred from homology"/>
<protein>
    <recommendedName>
        <fullName evidence="4 12">4-hydroxy-tetrahydrodipicolinate synthase</fullName>
        <shortName evidence="12">HTPA synthase</shortName>
        <ecNumber evidence="4 12">4.3.3.7</ecNumber>
    </recommendedName>
</protein>
<dbReference type="PANTHER" id="PTHR12128:SF66">
    <property type="entry name" value="4-HYDROXY-2-OXOGLUTARATE ALDOLASE, MITOCHONDRIAL"/>
    <property type="match status" value="1"/>
</dbReference>
<dbReference type="PIRSF" id="PIRSF001365">
    <property type="entry name" value="DHDPS"/>
    <property type="match status" value="1"/>
</dbReference>
<keyword evidence="7 12" id="KW-0220">Diaminopimelate biosynthesis</keyword>
<feature type="binding site" evidence="12 15">
    <location>
        <position position="206"/>
    </location>
    <ligand>
        <name>pyruvate</name>
        <dbReference type="ChEBI" id="CHEBI:15361"/>
    </ligand>
</feature>
<feature type="active site" description="Proton donor/acceptor" evidence="12 14">
    <location>
        <position position="135"/>
    </location>
</feature>
<dbReference type="RefSeq" id="WP_109927014.1">
    <property type="nucleotide sequence ID" value="NZ_QGNZ01000004.1"/>
</dbReference>
<organism evidence="16 17">
    <name type="scientific">Pedobacter yonginense</name>
    <dbReference type="NCBI Taxonomy" id="651869"/>
    <lineage>
        <taxon>Bacteria</taxon>
        <taxon>Pseudomonadati</taxon>
        <taxon>Bacteroidota</taxon>
        <taxon>Sphingobacteriia</taxon>
        <taxon>Sphingobacteriales</taxon>
        <taxon>Sphingobacteriaceae</taxon>
        <taxon>Pedobacter</taxon>
    </lineage>
</organism>
<evidence type="ECO:0000256" key="12">
    <source>
        <dbReference type="HAMAP-Rule" id="MF_00418"/>
    </source>
</evidence>
<comment type="function">
    <text evidence="1 12">Catalyzes the condensation of (S)-aspartate-beta-semialdehyde [(S)-ASA] and pyruvate to 4-hydroxy-tetrahydrodipicolinate (HTPA).</text>
</comment>
<dbReference type="NCBIfam" id="TIGR00674">
    <property type="entry name" value="dapA"/>
    <property type="match status" value="1"/>
</dbReference>
<comment type="similarity">
    <text evidence="3 12 13">Belongs to the DapA family.</text>
</comment>
<evidence type="ECO:0000256" key="13">
    <source>
        <dbReference type="PIRNR" id="PIRNR001365"/>
    </source>
</evidence>
<keyword evidence="5 12" id="KW-0963">Cytoplasm</keyword>
<dbReference type="CDD" id="cd00950">
    <property type="entry name" value="DHDPS"/>
    <property type="match status" value="1"/>
</dbReference>
<dbReference type="EC" id="4.3.3.7" evidence="4 12"/>
<name>A0A317EN24_9SPHI</name>
<dbReference type="HAMAP" id="MF_00418">
    <property type="entry name" value="DapA"/>
    <property type="match status" value="1"/>
</dbReference>
<evidence type="ECO:0000256" key="15">
    <source>
        <dbReference type="PIRSR" id="PIRSR001365-2"/>
    </source>
</evidence>
<feature type="binding site" evidence="12 15">
    <location>
        <position position="47"/>
    </location>
    <ligand>
        <name>pyruvate</name>
        <dbReference type="ChEBI" id="CHEBI:15361"/>
    </ligand>
</feature>
<feature type="site" description="Part of a proton relay during catalysis" evidence="12">
    <location>
        <position position="46"/>
    </location>
</feature>
<evidence type="ECO:0000256" key="3">
    <source>
        <dbReference type="ARBA" id="ARBA00007592"/>
    </source>
</evidence>
<dbReference type="InterPro" id="IPR020625">
    <property type="entry name" value="Schiff_base-form_aldolases_AS"/>
</dbReference>
<comment type="subunit">
    <text evidence="12">Homotetramer; dimer of dimers.</text>
</comment>
<dbReference type="PROSITE" id="PS00666">
    <property type="entry name" value="DHDPS_2"/>
    <property type="match status" value="1"/>
</dbReference>
<dbReference type="OrthoDB" id="9782828at2"/>
<dbReference type="GO" id="GO:0019877">
    <property type="term" value="P:diaminopimelate biosynthetic process"/>
    <property type="evidence" value="ECO:0007669"/>
    <property type="project" value="UniProtKB-UniRule"/>
</dbReference>
<dbReference type="GO" id="GO:0008840">
    <property type="term" value="F:4-hydroxy-tetrahydrodipicolinate synthase activity"/>
    <property type="evidence" value="ECO:0007669"/>
    <property type="project" value="UniProtKB-UniRule"/>
</dbReference>
<keyword evidence="9 12" id="KW-0456">Lyase</keyword>
<evidence type="ECO:0000256" key="7">
    <source>
        <dbReference type="ARBA" id="ARBA00022915"/>
    </source>
</evidence>
<dbReference type="Gene3D" id="3.20.20.70">
    <property type="entry name" value="Aldolase class I"/>
    <property type="match status" value="1"/>
</dbReference>
<evidence type="ECO:0000313" key="17">
    <source>
        <dbReference type="Proteomes" id="UP000245379"/>
    </source>
</evidence>
<evidence type="ECO:0000256" key="10">
    <source>
        <dbReference type="ARBA" id="ARBA00023270"/>
    </source>
</evidence>
<feature type="active site" description="Schiff-base intermediate with substrate" evidence="12 14">
    <location>
        <position position="164"/>
    </location>
</feature>
<dbReference type="AlphaFoldDB" id="A0A317EN24"/>
<dbReference type="PANTHER" id="PTHR12128">
    <property type="entry name" value="DIHYDRODIPICOLINATE SYNTHASE"/>
    <property type="match status" value="1"/>
</dbReference>
<dbReference type="InterPro" id="IPR013785">
    <property type="entry name" value="Aldolase_TIM"/>
</dbReference>
<dbReference type="Pfam" id="PF00701">
    <property type="entry name" value="DHDPS"/>
    <property type="match status" value="1"/>
</dbReference>
<comment type="caution">
    <text evidence="16">The sequence shown here is derived from an EMBL/GenBank/DDBJ whole genome shotgun (WGS) entry which is preliminary data.</text>
</comment>
<keyword evidence="17" id="KW-1185">Reference proteome</keyword>
<evidence type="ECO:0000256" key="5">
    <source>
        <dbReference type="ARBA" id="ARBA00022490"/>
    </source>
</evidence>
<evidence type="ECO:0000256" key="9">
    <source>
        <dbReference type="ARBA" id="ARBA00023239"/>
    </source>
</evidence>
<keyword evidence="10 12" id="KW-0704">Schiff base</keyword>
<dbReference type="UniPathway" id="UPA00034">
    <property type="reaction ID" value="UER00017"/>
</dbReference>
<accession>A0A317EN24</accession>
<comment type="subcellular location">
    <subcellularLocation>
        <location evidence="12">Cytoplasm</location>
    </subcellularLocation>
</comment>
<dbReference type="GO" id="GO:0009089">
    <property type="term" value="P:lysine biosynthetic process via diaminopimelate"/>
    <property type="evidence" value="ECO:0007669"/>
    <property type="project" value="UniProtKB-UniRule"/>
</dbReference>
<dbReference type="InterPro" id="IPR005263">
    <property type="entry name" value="DapA"/>
</dbReference>
<dbReference type="SUPFAM" id="SSF51569">
    <property type="entry name" value="Aldolase"/>
    <property type="match status" value="1"/>
</dbReference>
<sequence>MNKFQGTGVALVTPFNTDGSVDYDGLKNLINHLVDGGIDYLVSLGTTGETATMTKEEKKKVWAFTAEINNNRLPLVAGIGGNDTVAVANDIQEFDATGYSAILSVSPYYNKPTQEGIYQHYKYLAESSPLDLLLYNVPGRTASNMSSETICRLAHDFKNVIGIKDACGNFDQFNQIMRDKPEDFLLISGDDPITLPMIALGASGIISVVGNALPRQFSDMIRQCLAGDFKAALPAHLSLVEFTRLAFAEGNPAGVKAALKHLNICGDTVRLPLVKASSALTQAIVTEIEKQSQFA</sequence>
<dbReference type="EMBL" id="QGNZ01000004">
    <property type="protein sequence ID" value="PWS26448.1"/>
    <property type="molecule type" value="Genomic_DNA"/>
</dbReference>
<evidence type="ECO:0000256" key="8">
    <source>
        <dbReference type="ARBA" id="ARBA00023154"/>
    </source>
</evidence>
<dbReference type="GO" id="GO:0005829">
    <property type="term" value="C:cytosol"/>
    <property type="evidence" value="ECO:0007669"/>
    <property type="project" value="TreeGrafter"/>
</dbReference>
<dbReference type="SMART" id="SM01130">
    <property type="entry name" value="DHDPS"/>
    <property type="match status" value="1"/>
</dbReference>
<reference evidence="16 17" key="1">
    <citation type="submission" date="2018-05" db="EMBL/GenBank/DDBJ databases">
        <title>Pedobacter paludis sp. nov., isolated from wetland soil.</title>
        <authorList>
            <person name="Zhang Y."/>
            <person name="Wang G."/>
        </authorList>
    </citation>
    <scope>NUCLEOTIDE SEQUENCE [LARGE SCALE GENOMIC DNA]</scope>
    <source>
        <strain evidence="16 17">KCTC22721</strain>
    </source>
</reference>
<keyword evidence="8 12" id="KW-0457">Lysine biosynthesis</keyword>
<keyword evidence="6 12" id="KW-0028">Amino-acid biosynthesis</keyword>
<dbReference type="Proteomes" id="UP000245379">
    <property type="component" value="Unassembled WGS sequence"/>
</dbReference>
<comment type="catalytic activity">
    <reaction evidence="11 12">
        <text>L-aspartate 4-semialdehyde + pyruvate = (2S,4S)-4-hydroxy-2,3,4,5-tetrahydrodipicolinate + H2O + H(+)</text>
        <dbReference type="Rhea" id="RHEA:34171"/>
        <dbReference type="ChEBI" id="CHEBI:15361"/>
        <dbReference type="ChEBI" id="CHEBI:15377"/>
        <dbReference type="ChEBI" id="CHEBI:15378"/>
        <dbReference type="ChEBI" id="CHEBI:67139"/>
        <dbReference type="ChEBI" id="CHEBI:537519"/>
        <dbReference type="EC" id="4.3.3.7"/>
    </reaction>
</comment>
<evidence type="ECO:0000256" key="6">
    <source>
        <dbReference type="ARBA" id="ARBA00022605"/>
    </source>
</evidence>
<evidence type="ECO:0000256" key="11">
    <source>
        <dbReference type="ARBA" id="ARBA00047836"/>
    </source>
</evidence>
<evidence type="ECO:0000313" key="16">
    <source>
        <dbReference type="EMBL" id="PWS26448.1"/>
    </source>
</evidence>
<evidence type="ECO:0000256" key="4">
    <source>
        <dbReference type="ARBA" id="ARBA00012086"/>
    </source>
</evidence>